<evidence type="ECO:0000313" key="6">
    <source>
        <dbReference type="Proteomes" id="UP000192491"/>
    </source>
</evidence>
<evidence type="ECO:0000256" key="1">
    <source>
        <dbReference type="ARBA" id="ARBA00044945"/>
    </source>
</evidence>
<sequence length="165" mass="18216">MHNCSKFGAQLTRTMFLINQVTQQGHNMKKVLMVAALIGALGVSVVFADHGFGGGKGDCGGKGGHDGFGGRGAMMGEMLTEKLKLDDAQKAQLDTIKQEQSAKMEALRTQMQEQMKALRAENETKIAAILTPEQATTFKQMQDERQKRQQERLEAVKKRLESNTF</sequence>
<evidence type="ECO:0000256" key="2">
    <source>
        <dbReference type="ARBA" id="ARBA00044983"/>
    </source>
</evidence>
<name>A0A1Y1QQU7_9GAMM</name>
<protein>
    <recommendedName>
        <fullName evidence="2">Signaling pathway modulator ZraP</fullName>
    </recommendedName>
    <alternativeName>
        <fullName evidence="3">Zinc resistance-associated protein</fullName>
    </alternativeName>
</protein>
<dbReference type="InterPro" id="IPR025961">
    <property type="entry name" value="Metal_resist"/>
</dbReference>
<evidence type="ECO:0000256" key="4">
    <source>
        <dbReference type="SAM" id="Coils"/>
    </source>
</evidence>
<dbReference type="EMBL" id="MTEJ01000082">
    <property type="protein sequence ID" value="OQX11704.1"/>
    <property type="molecule type" value="Genomic_DNA"/>
</dbReference>
<organism evidence="5 6">
    <name type="scientific">Thiothrix lacustris</name>
    <dbReference type="NCBI Taxonomy" id="525917"/>
    <lineage>
        <taxon>Bacteria</taxon>
        <taxon>Pseudomonadati</taxon>
        <taxon>Pseudomonadota</taxon>
        <taxon>Gammaproteobacteria</taxon>
        <taxon>Thiotrichales</taxon>
        <taxon>Thiotrichaceae</taxon>
        <taxon>Thiothrix</taxon>
    </lineage>
</organism>
<evidence type="ECO:0000313" key="5">
    <source>
        <dbReference type="EMBL" id="OQX11704.1"/>
    </source>
</evidence>
<dbReference type="AlphaFoldDB" id="A0A1Y1QQU7"/>
<gene>
    <name evidence="5" type="ORF">BWK73_16855</name>
</gene>
<feature type="coiled-coil region" evidence="4">
    <location>
        <begin position="97"/>
        <end position="163"/>
    </location>
</feature>
<keyword evidence="4" id="KW-0175">Coiled coil</keyword>
<accession>A0A1Y1QQU7</accession>
<dbReference type="Pfam" id="PF13801">
    <property type="entry name" value="Metal_resist"/>
    <property type="match status" value="1"/>
</dbReference>
<reference evidence="5 6" key="1">
    <citation type="submission" date="2017-01" db="EMBL/GenBank/DDBJ databases">
        <title>Novel large sulfur bacteria in the metagenomes of groundwater-fed chemosynthetic microbial mats in the Lake Huron basin.</title>
        <authorList>
            <person name="Sharrar A.M."/>
            <person name="Flood B.E."/>
            <person name="Bailey J.V."/>
            <person name="Jones D.S."/>
            <person name="Biddanda B."/>
            <person name="Ruberg S.A."/>
            <person name="Marcus D.N."/>
            <person name="Dick G.J."/>
        </authorList>
    </citation>
    <scope>NUCLEOTIDE SEQUENCE [LARGE SCALE GENOMIC DNA]</scope>
    <source>
        <strain evidence="5">A8</strain>
    </source>
</reference>
<proteinExistence type="inferred from homology"/>
<evidence type="ECO:0000256" key="3">
    <source>
        <dbReference type="ARBA" id="ARBA00045001"/>
    </source>
</evidence>
<comment type="caution">
    <text evidence="5">The sequence shown here is derived from an EMBL/GenBank/DDBJ whole genome shotgun (WGS) entry which is preliminary data.</text>
</comment>
<comment type="similarity">
    <text evidence="1">Belongs to the ZraP family.</text>
</comment>
<dbReference type="Proteomes" id="UP000192491">
    <property type="component" value="Unassembled WGS sequence"/>
</dbReference>